<proteinExistence type="predicted"/>
<organism evidence="2 3">
    <name type="scientific">Agrilactobacillus yilanensis</name>
    <dbReference type="NCBI Taxonomy" id="2485997"/>
    <lineage>
        <taxon>Bacteria</taxon>
        <taxon>Bacillati</taxon>
        <taxon>Bacillota</taxon>
        <taxon>Bacilli</taxon>
        <taxon>Lactobacillales</taxon>
        <taxon>Lactobacillaceae</taxon>
        <taxon>Agrilactobacillus</taxon>
    </lineage>
</organism>
<comment type="caution">
    <text evidence="2">The sequence shown here is derived from an EMBL/GenBank/DDBJ whole genome shotgun (WGS) entry which is preliminary data.</text>
</comment>
<dbReference type="RefSeq" id="WP_125715799.1">
    <property type="nucleotide sequence ID" value="NZ_JBHTOP010000022.1"/>
</dbReference>
<keyword evidence="1" id="KW-0472">Membrane</keyword>
<feature type="transmembrane region" description="Helical" evidence="1">
    <location>
        <begin position="12"/>
        <end position="33"/>
    </location>
</feature>
<reference evidence="3" key="1">
    <citation type="journal article" date="2019" name="Int. J. Syst. Evol. Microbiol.">
        <title>The Global Catalogue of Microorganisms (GCM) 10K type strain sequencing project: providing services to taxonomists for standard genome sequencing and annotation.</title>
        <authorList>
            <consortium name="The Broad Institute Genomics Platform"/>
            <consortium name="The Broad Institute Genome Sequencing Center for Infectious Disease"/>
            <person name="Wu L."/>
            <person name="Ma J."/>
        </authorList>
    </citation>
    <scope>NUCLEOTIDE SEQUENCE [LARGE SCALE GENOMIC DNA]</scope>
    <source>
        <strain evidence="3">CCM 8896</strain>
    </source>
</reference>
<sequence length="82" mass="9767">MHCMVTLQQGFFILPNFFAVLSFIALGLFLWVVMTRLQRQRVQTHQADLQRMLSLLDDAYHDGRINKETYLRQRTLLLKNNK</sequence>
<dbReference type="Proteomes" id="UP001597267">
    <property type="component" value="Unassembled WGS sequence"/>
</dbReference>
<evidence type="ECO:0000313" key="3">
    <source>
        <dbReference type="Proteomes" id="UP001597267"/>
    </source>
</evidence>
<dbReference type="EMBL" id="JBHTOP010000022">
    <property type="protein sequence ID" value="MFD1672150.1"/>
    <property type="molecule type" value="Genomic_DNA"/>
</dbReference>
<keyword evidence="3" id="KW-1185">Reference proteome</keyword>
<evidence type="ECO:0000256" key="1">
    <source>
        <dbReference type="SAM" id="Phobius"/>
    </source>
</evidence>
<gene>
    <name evidence="2" type="ORF">ACFQ5M_08580</name>
</gene>
<name>A0ABW4J881_9LACO</name>
<protein>
    <recommendedName>
        <fullName evidence="4">SHOCT domain-containing protein</fullName>
    </recommendedName>
</protein>
<evidence type="ECO:0000313" key="2">
    <source>
        <dbReference type="EMBL" id="MFD1672150.1"/>
    </source>
</evidence>
<keyword evidence="1" id="KW-1133">Transmembrane helix</keyword>
<keyword evidence="1" id="KW-0812">Transmembrane</keyword>
<evidence type="ECO:0008006" key="4">
    <source>
        <dbReference type="Google" id="ProtNLM"/>
    </source>
</evidence>
<accession>A0ABW4J881</accession>